<proteinExistence type="inferred from homology"/>
<feature type="compositionally biased region" description="Acidic residues" evidence="11">
    <location>
        <begin position="23"/>
        <end position="35"/>
    </location>
</feature>
<comment type="caution">
    <text evidence="13">The sequence shown here is derived from an EMBL/GenBank/DDBJ whole genome shotgun (WGS) entry which is preliminary data.</text>
</comment>
<dbReference type="NCBIfam" id="TIGR00046">
    <property type="entry name" value="RsmE family RNA methyltransferase"/>
    <property type="match status" value="1"/>
</dbReference>
<evidence type="ECO:0000256" key="5">
    <source>
        <dbReference type="ARBA" id="ARBA00022552"/>
    </source>
</evidence>
<feature type="region of interest" description="Disordered" evidence="11">
    <location>
        <begin position="64"/>
        <end position="138"/>
    </location>
</feature>
<keyword evidence="6 13" id="KW-0489">Methyltransferase</keyword>
<evidence type="ECO:0000256" key="1">
    <source>
        <dbReference type="ARBA" id="ARBA00004496"/>
    </source>
</evidence>
<evidence type="ECO:0000313" key="14">
    <source>
        <dbReference type="Proteomes" id="UP001141327"/>
    </source>
</evidence>
<evidence type="ECO:0000256" key="11">
    <source>
        <dbReference type="SAM" id="MobiDB-lite"/>
    </source>
</evidence>
<dbReference type="EMBL" id="JAPMOS010000006">
    <property type="protein sequence ID" value="KAJ4461720.1"/>
    <property type="molecule type" value="Genomic_DNA"/>
</dbReference>
<feature type="domain" description="Ribosomal RNA small subunit methyltransferase E methyltransferase" evidence="12">
    <location>
        <begin position="218"/>
        <end position="400"/>
    </location>
</feature>
<evidence type="ECO:0000256" key="9">
    <source>
        <dbReference type="ARBA" id="ARBA00025699"/>
    </source>
</evidence>
<keyword evidence="5" id="KW-0698">rRNA processing</keyword>
<dbReference type="SUPFAM" id="SSF75217">
    <property type="entry name" value="alpha/beta knot"/>
    <property type="match status" value="1"/>
</dbReference>
<dbReference type="Proteomes" id="UP001141327">
    <property type="component" value="Unassembled WGS sequence"/>
</dbReference>
<reference evidence="13" key="1">
    <citation type="journal article" date="2022" name="bioRxiv">
        <title>Genomics of Preaxostyla Flagellates Illuminates Evolutionary Transitions and the Path Towards Mitochondrial Loss.</title>
        <authorList>
            <person name="Novak L.V.F."/>
            <person name="Treitli S.C."/>
            <person name="Pyrih J."/>
            <person name="Halakuc P."/>
            <person name="Pipaliya S.V."/>
            <person name="Vacek V."/>
            <person name="Brzon O."/>
            <person name="Soukal P."/>
            <person name="Eme L."/>
            <person name="Dacks J.B."/>
            <person name="Karnkowska A."/>
            <person name="Elias M."/>
            <person name="Hampl V."/>
        </authorList>
    </citation>
    <scope>NUCLEOTIDE SEQUENCE</scope>
    <source>
        <strain evidence="13">RCP-MX</strain>
    </source>
</reference>
<feature type="compositionally biased region" description="Basic residues" evidence="11">
    <location>
        <begin position="120"/>
        <end position="130"/>
    </location>
</feature>
<comment type="similarity">
    <text evidence="2">Belongs to the RNA methyltransferase RsmE family.</text>
</comment>
<keyword evidence="14" id="KW-1185">Reference proteome</keyword>
<comment type="catalytic activity">
    <reaction evidence="10">
        <text>uridine(1498) in 16S rRNA + S-adenosyl-L-methionine = N(3)-methyluridine(1498) in 16S rRNA + S-adenosyl-L-homocysteine + H(+)</text>
        <dbReference type="Rhea" id="RHEA:42920"/>
        <dbReference type="Rhea" id="RHEA-COMP:10283"/>
        <dbReference type="Rhea" id="RHEA-COMP:10284"/>
        <dbReference type="ChEBI" id="CHEBI:15378"/>
        <dbReference type="ChEBI" id="CHEBI:57856"/>
        <dbReference type="ChEBI" id="CHEBI:59789"/>
        <dbReference type="ChEBI" id="CHEBI:65315"/>
        <dbReference type="ChEBI" id="CHEBI:74502"/>
        <dbReference type="EC" id="2.1.1.193"/>
    </reaction>
</comment>
<feature type="compositionally biased region" description="Basic residues" evidence="11">
    <location>
        <begin position="1"/>
        <end position="11"/>
    </location>
</feature>
<gene>
    <name evidence="13" type="ORF">PAPYR_1852</name>
</gene>
<keyword evidence="7" id="KW-0808">Transferase</keyword>
<sequence>MEKGGKRRGKKQPAAPEPHEEEAPTVDAPEQDLEPTDAVAAALAEGDVHTFALYCPTLLELCSQHAPPPQQQKHTSSNPDEGEEEEDAEQPSPAAPAAEGGDEDEDEVDDDEDEGAGPKKGGKKGGHGKRERKEAGPLIPAHLQPGYLLELVSGPLAHRITHVLRCRSQTPLILFSNEIAISCALHERTFAHVDAGGASGLVAATIRQVTLNLPHAPTMHLLQGLLKKETFETVAYYAAQMGISTVQPLVTAKTQREWGGKAERTRLGKIMVAACEQSKNFVLPKLRKPVPFDQILAKLPKPPRRPRAAAAAAGGEGALPAGPRHNVVVNLFFEADGRPLLDTVQQLRAAQVTHINLVFGPEGGLTMAEKAALAGRGFVCVALTPTILRAQEAVAVGIGALRSLMNDTLSVASPASPAAPAACAAAAPAAPQEAADDQ</sequence>
<feature type="compositionally biased region" description="Acidic residues" evidence="11">
    <location>
        <begin position="80"/>
        <end position="89"/>
    </location>
</feature>
<dbReference type="PANTHER" id="PTHR30027">
    <property type="entry name" value="RIBOSOMAL RNA SMALL SUBUNIT METHYLTRANSFERASE E"/>
    <property type="match status" value="1"/>
</dbReference>
<dbReference type="InterPro" id="IPR006700">
    <property type="entry name" value="RsmE"/>
</dbReference>
<comment type="subcellular location">
    <subcellularLocation>
        <location evidence="1">Cytoplasm</location>
    </subcellularLocation>
</comment>
<dbReference type="Gene3D" id="3.40.1280.10">
    <property type="match status" value="1"/>
</dbReference>
<keyword evidence="4" id="KW-0963">Cytoplasm</keyword>
<dbReference type="CDD" id="cd18084">
    <property type="entry name" value="RsmE-like"/>
    <property type="match status" value="1"/>
</dbReference>
<evidence type="ECO:0000256" key="4">
    <source>
        <dbReference type="ARBA" id="ARBA00022490"/>
    </source>
</evidence>
<dbReference type="EC" id="2.1.1.193" evidence="3"/>
<name>A0ABQ8UVY9_9EUKA</name>
<dbReference type="GO" id="GO:0008168">
    <property type="term" value="F:methyltransferase activity"/>
    <property type="evidence" value="ECO:0007669"/>
    <property type="project" value="UniProtKB-KW"/>
</dbReference>
<evidence type="ECO:0000256" key="3">
    <source>
        <dbReference type="ARBA" id="ARBA00012328"/>
    </source>
</evidence>
<organism evidence="13 14">
    <name type="scientific">Paratrimastix pyriformis</name>
    <dbReference type="NCBI Taxonomy" id="342808"/>
    <lineage>
        <taxon>Eukaryota</taxon>
        <taxon>Metamonada</taxon>
        <taxon>Preaxostyla</taxon>
        <taxon>Paratrimastigidae</taxon>
        <taxon>Paratrimastix</taxon>
    </lineage>
</organism>
<evidence type="ECO:0000256" key="6">
    <source>
        <dbReference type="ARBA" id="ARBA00022603"/>
    </source>
</evidence>
<dbReference type="Pfam" id="PF04452">
    <property type="entry name" value="Methyltrans_RNA"/>
    <property type="match status" value="1"/>
</dbReference>
<dbReference type="InterPro" id="IPR046886">
    <property type="entry name" value="RsmE_MTase_dom"/>
</dbReference>
<accession>A0ABQ8UVY9</accession>
<evidence type="ECO:0000313" key="13">
    <source>
        <dbReference type="EMBL" id="KAJ4461720.1"/>
    </source>
</evidence>
<evidence type="ECO:0000256" key="7">
    <source>
        <dbReference type="ARBA" id="ARBA00022679"/>
    </source>
</evidence>
<evidence type="ECO:0000256" key="2">
    <source>
        <dbReference type="ARBA" id="ARBA00005528"/>
    </source>
</evidence>
<evidence type="ECO:0000256" key="8">
    <source>
        <dbReference type="ARBA" id="ARBA00022691"/>
    </source>
</evidence>
<feature type="compositionally biased region" description="Acidic residues" evidence="11">
    <location>
        <begin position="100"/>
        <end position="115"/>
    </location>
</feature>
<evidence type="ECO:0000256" key="10">
    <source>
        <dbReference type="ARBA" id="ARBA00047944"/>
    </source>
</evidence>
<feature type="region of interest" description="Disordered" evidence="11">
    <location>
        <begin position="1"/>
        <end position="41"/>
    </location>
</feature>
<keyword evidence="8" id="KW-0949">S-adenosyl-L-methionine</keyword>
<feature type="compositionally biased region" description="Low complexity" evidence="11">
    <location>
        <begin position="90"/>
        <end position="99"/>
    </location>
</feature>
<dbReference type="InterPro" id="IPR029028">
    <property type="entry name" value="Alpha/beta_knot_MTases"/>
</dbReference>
<evidence type="ECO:0000259" key="12">
    <source>
        <dbReference type="Pfam" id="PF04452"/>
    </source>
</evidence>
<protein>
    <recommendedName>
        <fullName evidence="3">16S rRNA (uracil(1498)-N(3))-methyltransferase</fullName>
        <ecNumber evidence="3">2.1.1.193</ecNumber>
    </recommendedName>
</protein>
<dbReference type="PANTHER" id="PTHR30027:SF3">
    <property type="entry name" value="16S RRNA (URACIL(1498)-N(3))-METHYLTRANSFERASE"/>
    <property type="match status" value="1"/>
</dbReference>
<dbReference type="InterPro" id="IPR029026">
    <property type="entry name" value="tRNA_m1G_MTases_N"/>
</dbReference>
<dbReference type="GO" id="GO:0032259">
    <property type="term" value="P:methylation"/>
    <property type="evidence" value="ECO:0007669"/>
    <property type="project" value="UniProtKB-KW"/>
</dbReference>
<comment type="function">
    <text evidence="9">Specifically methylates the N3 position of the uracil ring of uridine 1498 (m3U1498) in 16S rRNA. Acts on the fully assembled 30S ribosomal subunit.</text>
</comment>